<dbReference type="Pfam" id="PF13668">
    <property type="entry name" value="Ferritin_2"/>
    <property type="match status" value="1"/>
</dbReference>
<dbReference type="InterPro" id="IPR012347">
    <property type="entry name" value="Ferritin-like"/>
</dbReference>
<dbReference type="EMBL" id="BJXR01000025">
    <property type="protein sequence ID" value="GEN07848.1"/>
    <property type="molecule type" value="Genomic_DNA"/>
</dbReference>
<dbReference type="EMBL" id="FOIB01000001">
    <property type="protein sequence ID" value="SES77863.1"/>
    <property type="molecule type" value="Genomic_DNA"/>
</dbReference>
<accession>A0A511T3D2</accession>
<dbReference type="AlphaFoldDB" id="A0A511T3D2"/>
<gene>
    <name evidence="3" type="ORF">MFU01_28850</name>
    <name evidence="4" type="ORF">SAMN05443572_101126</name>
</gene>
<dbReference type="Gene3D" id="1.20.1260.10">
    <property type="match status" value="1"/>
</dbReference>
<evidence type="ECO:0000256" key="2">
    <source>
        <dbReference type="SAM" id="SignalP"/>
    </source>
</evidence>
<evidence type="ECO:0000313" key="5">
    <source>
        <dbReference type="Proteomes" id="UP000183760"/>
    </source>
</evidence>
<evidence type="ECO:0000313" key="4">
    <source>
        <dbReference type="EMBL" id="SES77863.1"/>
    </source>
</evidence>
<comment type="caution">
    <text evidence="3">The sequence shown here is derived from an EMBL/GenBank/DDBJ whole genome shotgun (WGS) entry which is preliminary data.</text>
</comment>
<dbReference type="Proteomes" id="UP000321514">
    <property type="component" value="Unassembled WGS sequence"/>
</dbReference>
<name>A0A511T3D2_MYXFU</name>
<feature type="signal peptide" evidence="2">
    <location>
        <begin position="1"/>
        <end position="24"/>
    </location>
</feature>
<keyword evidence="5" id="KW-1185">Reference proteome</keyword>
<sequence length="237" mass="25158">MTSNPRLARRRVLQCLGLATGAHALGACDAPLEYRPNQEVNPIERAREVGALNTLLAAEYTLVDAYAQATSRLVAARDDSTRPQTERELAVLALGLARAFQQHHAAHAALLARTMTDLGAVPVSEDLLSYEPPAGFKPSVGNVLKLSANEERRSIIAFTRVLASIQTPNTRFVLASIQGIHAQHFAVLTALVESRLEMAPALDAARVVPRPFVASTEELGGGEGLGAEPDLAVGDAG</sequence>
<dbReference type="RefSeq" id="WP_046710459.1">
    <property type="nucleotide sequence ID" value="NZ_BJXR01000025.1"/>
</dbReference>
<organism evidence="3 6">
    <name type="scientific">Myxococcus fulvus</name>
    <dbReference type="NCBI Taxonomy" id="33"/>
    <lineage>
        <taxon>Bacteria</taxon>
        <taxon>Pseudomonadati</taxon>
        <taxon>Myxococcota</taxon>
        <taxon>Myxococcia</taxon>
        <taxon>Myxococcales</taxon>
        <taxon>Cystobacterineae</taxon>
        <taxon>Myxococcaceae</taxon>
        <taxon>Myxococcus</taxon>
    </lineage>
</organism>
<proteinExistence type="predicted"/>
<reference evidence="3 6" key="2">
    <citation type="submission" date="2019-07" db="EMBL/GenBank/DDBJ databases">
        <title>Whole genome shotgun sequence of Myxococcus fulvus NBRC 100333.</title>
        <authorList>
            <person name="Hosoyama A."/>
            <person name="Uohara A."/>
            <person name="Ohji S."/>
            <person name="Ichikawa N."/>
        </authorList>
    </citation>
    <scope>NUCLEOTIDE SEQUENCE [LARGE SCALE GENOMIC DNA]</scope>
    <source>
        <strain evidence="3 6">NBRC 100333</strain>
    </source>
</reference>
<feature type="chain" id="PRO_5022879038" evidence="2">
    <location>
        <begin position="25"/>
        <end position="237"/>
    </location>
</feature>
<dbReference type="OrthoDB" id="5381842at2"/>
<evidence type="ECO:0000313" key="6">
    <source>
        <dbReference type="Proteomes" id="UP000321514"/>
    </source>
</evidence>
<dbReference type="PROSITE" id="PS51257">
    <property type="entry name" value="PROKAR_LIPOPROTEIN"/>
    <property type="match status" value="1"/>
</dbReference>
<evidence type="ECO:0000256" key="1">
    <source>
        <dbReference type="SAM" id="MobiDB-lite"/>
    </source>
</evidence>
<keyword evidence="2" id="KW-0732">Signal</keyword>
<reference evidence="4 5" key="1">
    <citation type="submission" date="2016-10" db="EMBL/GenBank/DDBJ databases">
        <authorList>
            <person name="Varghese N."/>
            <person name="Submissions S."/>
        </authorList>
    </citation>
    <scope>NUCLEOTIDE SEQUENCE [LARGE SCALE GENOMIC DNA]</scope>
    <source>
        <strain evidence="4 5">DSM 16525</strain>
    </source>
</reference>
<protein>
    <submittedName>
        <fullName evidence="4">Ferritin-like domain-containing protein</fullName>
    </submittedName>
</protein>
<dbReference type="SUPFAM" id="SSF47240">
    <property type="entry name" value="Ferritin-like"/>
    <property type="match status" value="1"/>
</dbReference>
<dbReference type="InterPro" id="IPR009078">
    <property type="entry name" value="Ferritin-like_SF"/>
</dbReference>
<dbReference type="Proteomes" id="UP000183760">
    <property type="component" value="Unassembled WGS sequence"/>
</dbReference>
<evidence type="ECO:0000313" key="3">
    <source>
        <dbReference type="EMBL" id="GEN07848.1"/>
    </source>
</evidence>
<feature type="region of interest" description="Disordered" evidence="1">
    <location>
        <begin position="218"/>
        <end position="237"/>
    </location>
</feature>